<evidence type="ECO:0000313" key="1">
    <source>
        <dbReference type="EMBL" id="MEQ2180452.1"/>
    </source>
</evidence>
<keyword evidence="2" id="KW-1185">Reference proteome</keyword>
<reference evidence="1 2" key="1">
    <citation type="submission" date="2021-06" db="EMBL/GenBank/DDBJ databases">
        <authorList>
            <person name="Palmer J.M."/>
        </authorList>
    </citation>
    <scope>NUCLEOTIDE SEQUENCE [LARGE SCALE GENOMIC DNA]</scope>
    <source>
        <strain evidence="1 2">GA_2019</strain>
        <tissue evidence="1">Muscle</tissue>
    </source>
</reference>
<comment type="caution">
    <text evidence="1">The sequence shown here is derived from an EMBL/GenBank/DDBJ whole genome shotgun (WGS) entry which is preliminary data.</text>
</comment>
<evidence type="ECO:0000313" key="2">
    <source>
        <dbReference type="Proteomes" id="UP001476798"/>
    </source>
</evidence>
<protein>
    <submittedName>
        <fullName evidence="1">Uncharacterized protein</fullName>
    </submittedName>
</protein>
<gene>
    <name evidence="1" type="ORF">GOODEAATRI_001359</name>
</gene>
<dbReference type="Proteomes" id="UP001476798">
    <property type="component" value="Unassembled WGS sequence"/>
</dbReference>
<accession>A0ABV0PAG6</accession>
<organism evidence="1 2">
    <name type="scientific">Goodea atripinnis</name>
    <dbReference type="NCBI Taxonomy" id="208336"/>
    <lineage>
        <taxon>Eukaryota</taxon>
        <taxon>Metazoa</taxon>
        <taxon>Chordata</taxon>
        <taxon>Craniata</taxon>
        <taxon>Vertebrata</taxon>
        <taxon>Euteleostomi</taxon>
        <taxon>Actinopterygii</taxon>
        <taxon>Neopterygii</taxon>
        <taxon>Teleostei</taxon>
        <taxon>Neoteleostei</taxon>
        <taxon>Acanthomorphata</taxon>
        <taxon>Ovalentaria</taxon>
        <taxon>Atherinomorphae</taxon>
        <taxon>Cyprinodontiformes</taxon>
        <taxon>Goodeidae</taxon>
        <taxon>Goodea</taxon>
    </lineage>
</organism>
<name>A0ABV0PAG6_9TELE</name>
<sequence>MAAGLCTCSCVPECVRVSGMPKAKWSGRCVRPLTLPVVFKDTPLFLGSPNANTSLIVGVSNSVPPLPLPGPPLMQHALGLQLLMLHLPLPYHKPPQPHPCHKPPQFQPLPHLEPSASALSKVASTSFKFQATLALFCVSFGDNLFSFQAVVQNIFVKLYCIQTTKQSSFIDIDGHKPIFLSLITQFCGFQTNFQISFTRSCVA</sequence>
<dbReference type="EMBL" id="JAHRIO010070007">
    <property type="protein sequence ID" value="MEQ2180452.1"/>
    <property type="molecule type" value="Genomic_DNA"/>
</dbReference>
<proteinExistence type="predicted"/>